<dbReference type="InterPro" id="IPR000780">
    <property type="entry name" value="CheR_MeTrfase"/>
</dbReference>
<sequence length="285" mass="32021">MSAAATLPGPSVTALMQEVLLLDEDFVAIAAMVREASGIVLGQNKRDLVHGRLRRRLRALRLLSFSDYRAMLEGPDGAEERVRMINAITTNLTGFFREPHHFEALGDRVLPALSRDQRRLRIWSAGCSSGEEPYTIAMTLHRAMPDLDTWDAKVLATDIDTDMVAHGAAGLYGMERVAAIPAELRRAHVRRVDASTVAMGDELKDLIAFRSLNLLGPWPMRGPFDAIFCRNVVIYFDKPTQRVLFDRFADMLKPGGILFVGHSESLYRVSERFTHLGRTIYRRVK</sequence>
<organism evidence="8 9">
    <name type="scientific">Falsiroseomonas stagni DSM 19981</name>
    <dbReference type="NCBI Taxonomy" id="1123062"/>
    <lineage>
        <taxon>Bacteria</taxon>
        <taxon>Pseudomonadati</taxon>
        <taxon>Pseudomonadota</taxon>
        <taxon>Alphaproteobacteria</taxon>
        <taxon>Acetobacterales</taxon>
        <taxon>Roseomonadaceae</taxon>
        <taxon>Falsiroseomonas</taxon>
    </lineage>
</organism>
<evidence type="ECO:0000256" key="6">
    <source>
        <dbReference type="PIRSR" id="PIRSR000410-1"/>
    </source>
</evidence>
<dbReference type="SUPFAM" id="SSF53335">
    <property type="entry name" value="S-adenosyl-L-methionine-dependent methyltransferases"/>
    <property type="match status" value="1"/>
</dbReference>
<dbReference type="GO" id="GO:0032259">
    <property type="term" value="P:methylation"/>
    <property type="evidence" value="ECO:0007669"/>
    <property type="project" value="UniProtKB-KW"/>
</dbReference>
<feature type="binding site" evidence="6">
    <location>
        <position position="97"/>
    </location>
    <ligand>
        <name>S-adenosyl-L-methionine</name>
        <dbReference type="ChEBI" id="CHEBI:59789"/>
    </ligand>
</feature>
<dbReference type="InterPro" id="IPR026024">
    <property type="entry name" value="Chemotaxis_MeTrfase_CheR"/>
</dbReference>
<dbReference type="PANTHER" id="PTHR24422:SF19">
    <property type="entry name" value="CHEMOTAXIS PROTEIN METHYLTRANSFERASE"/>
    <property type="match status" value="1"/>
</dbReference>
<dbReference type="GO" id="GO:0008983">
    <property type="term" value="F:protein-glutamate O-methyltransferase activity"/>
    <property type="evidence" value="ECO:0007669"/>
    <property type="project" value="UniProtKB-EC"/>
</dbReference>
<accession>A0A1I3XA77</accession>
<keyword evidence="2 5" id="KW-0489">Methyltransferase</keyword>
<dbReference type="InterPro" id="IPR022642">
    <property type="entry name" value="CheR_C"/>
</dbReference>
<dbReference type="InterPro" id="IPR022641">
    <property type="entry name" value="CheR_N"/>
</dbReference>
<proteinExistence type="predicted"/>
<keyword evidence="4 5" id="KW-0949">S-adenosyl-L-methionine</keyword>
<evidence type="ECO:0000256" key="4">
    <source>
        <dbReference type="ARBA" id="ARBA00022691"/>
    </source>
</evidence>
<dbReference type="Gene3D" id="3.40.50.150">
    <property type="entry name" value="Vaccinia Virus protein VP39"/>
    <property type="match status" value="1"/>
</dbReference>
<dbReference type="SMART" id="SM00138">
    <property type="entry name" value="MeTrc"/>
    <property type="match status" value="1"/>
</dbReference>
<gene>
    <name evidence="8" type="ORF">SAMN02745775_101124</name>
</gene>
<dbReference type="InterPro" id="IPR050903">
    <property type="entry name" value="Bact_Chemotaxis_MeTrfase"/>
</dbReference>
<feature type="binding site" evidence="6">
    <location>
        <begin position="230"/>
        <end position="231"/>
    </location>
    <ligand>
        <name>S-adenosyl-L-methionine</name>
        <dbReference type="ChEBI" id="CHEBI:59789"/>
    </ligand>
</feature>
<dbReference type="PIRSF" id="PIRSF000410">
    <property type="entry name" value="CheR"/>
    <property type="match status" value="1"/>
</dbReference>
<evidence type="ECO:0000256" key="3">
    <source>
        <dbReference type="ARBA" id="ARBA00022679"/>
    </source>
</evidence>
<feature type="binding site" evidence="6">
    <location>
        <position position="158"/>
    </location>
    <ligand>
        <name>S-adenosyl-L-methionine</name>
        <dbReference type="ChEBI" id="CHEBI:59789"/>
    </ligand>
</feature>
<reference evidence="8 9" key="1">
    <citation type="submission" date="2016-10" db="EMBL/GenBank/DDBJ databases">
        <authorList>
            <person name="de Groot N.N."/>
        </authorList>
    </citation>
    <scope>NUCLEOTIDE SEQUENCE [LARGE SCALE GENOMIC DNA]</scope>
    <source>
        <strain evidence="8 9">DSM 19981</strain>
    </source>
</reference>
<comment type="catalytic activity">
    <reaction evidence="1 5">
        <text>L-glutamyl-[protein] + S-adenosyl-L-methionine = [protein]-L-glutamate 5-O-methyl ester + S-adenosyl-L-homocysteine</text>
        <dbReference type="Rhea" id="RHEA:24452"/>
        <dbReference type="Rhea" id="RHEA-COMP:10208"/>
        <dbReference type="Rhea" id="RHEA-COMP:10311"/>
        <dbReference type="ChEBI" id="CHEBI:29973"/>
        <dbReference type="ChEBI" id="CHEBI:57856"/>
        <dbReference type="ChEBI" id="CHEBI:59789"/>
        <dbReference type="ChEBI" id="CHEBI:82795"/>
        <dbReference type="EC" id="2.1.1.80"/>
    </reaction>
</comment>
<dbReference type="InterPro" id="IPR036804">
    <property type="entry name" value="CheR_N_sf"/>
</dbReference>
<dbReference type="CDD" id="cd02440">
    <property type="entry name" value="AdoMet_MTases"/>
    <property type="match status" value="1"/>
</dbReference>
<keyword evidence="9" id="KW-1185">Reference proteome</keyword>
<name>A0A1I3XA77_9PROT</name>
<comment type="function">
    <text evidence="5">Methylation of the membrane-bound methyl-accepting chemotaxis proteins (MCP) to form gamma-glutamyl methyl ester residues in MCP.</text>
</comment>
<dbReference type="Proteomes" id="UP000199473">
    <property type="component" value="Unassembled WGS sequence"/>
</dbReference>
<dbReference type="Pfam" id="PF01739">
    <property type="entry name" value="CheR"/>
    <property type="match status" value="1"/>
</dbReference>
<dbReference type="InterPro" id="IPR029063">
    <property type="entry name" value="SAM-dependent_MTases_sf"/>
</dbReference>
<evidence type="ECO:0000313" key="8">
    <source>
        <dbReference type="EMBL" id="SFK16502.1"/>
    </source>
</evidence>
<keyword evidence="3 5" id="KW-0808">Transferase</keyword>
<dbReference type="Pfam" id="PF03705">
    <property type="entry name" value="CheR_N"/>
    <property type="match status" value="1"/>
</dbReference>
<dbReference type="AlphaFoldDB" id="A0A1I3XA77"/>
<dbReference type="PROSITE" id="PS50123">
    <property type="entry name" value="CHER"/>
    <property type="match status" value="1"/>
</dbReference>
<dbReference type="EMBL" id="FOSQ01000001">
    <property type="protein sequence ID" value="SFK16502.1"/>
    <property type="molecule type" value="Genomic_DNA"/>
</dbReference>
<evidence type="ECO:0000256" key="1">
    <source>
        <dbReference type="ARBA" id="ARBA00001541"/>
    </source>
</evidence>
<evidence type="ECO:0000256" key="5">
    <source>
        <dbReference type="PIRNR" id="PIRNR000410"/>
    </source>
</evidence>
<dbReference type="STRING" id="1123062.SAMN02745775_101124"/>
<feature type="binding site" evidence="6">
    <location>
        <position position="91"/>
    </location>
    <ligand>
        <name>S-adenosyl-L-methionine</name>
        <dbReference type="ChEBI" id="CHEBI:59789"/>
    </ligand>
</feature>
<dbReference type="PANTHER" id="PTHR24422">
    <property type="entry name" value="CHEMOTAXIS PROTEIN METHYLTRANSFERASE"/>
    <property type="match status" value="1"/>
</dbReference>
<feature type="binding site" evidence="6">
    <location>
        <position position="132"/>
    </location>
    <ligand>
        <name>S-adenosyl-L-methionine</name>
        <dbReference type="ChEBI" id="CHEBI:59789"/>
    </ligand>
</feature>
<feature type="domain" description="CheR-type methyltransferase" evidence="7">
    <location>
        <begin position="14"/>
        <end position="285"/>
    </location>
</feature>
<dbReference type="Gene3D" id="1.10.155.10">
    <property type="entry name" value="Chemotaxis receptor methyltransferase CheR, N-terminal domain"/>
    <property type="match status" value="1"/>
</dbReference>
<dbReference type="EC" id="2.1.1.80" evidence="5"/>
<feature type="binding site" evidence="6">
    <location>
        <position position="93"/>
    </location>
    <ligand>
        <name>S-adenosyl-L-methionine</name>
        <dbReference type="ChEBI" id="CHEBI:59789"/>
    </ligand>
</feature>
<feature type="binding site" evidence="6">
    <location>
        <begin position="213"/>
        <end position="214"/>
    </location>
    <ligand>
        <name>S-adenosyl-L-methionine</name>
        <dbReference type="ChEBI" id="CHEBI:59789"/>
    </ligand>
</feature>
<dbReference type="SUPFAM" id="SSF47757">
    <property type="entry name" value="Chemotaxis receptor methyltransferase CheR, N-terminal domain"/>
    <property type="match status" value="1"/>
</dbReference>
<evidence type="ECO:0000259" key="7">
    <source>
        <dbReference type="PROSITE" id="PS50123"/>
    </source>
</evidence>
<evidence type="ECO:0000256" key="2">
    <source>
        <dbReference type="ARBA" id="ARBA00022603"/>
    </source>
</evidence>
<dbReference type="PRINTS" id="PR00996">
    <property type="entry name" value="CHERMTFRASE"/>
</dbReference>
<dbReference type="OrthoDB" id="9816309at2"/>
<evidence type="ECO:0000313" key="9">
    <source>
        <dbReference type="Proteomes" id="UP000199473"/>
    </source>
</evidence>
<protein>
    <recommendedName>
        <fullName evidence="5">Chemotaxis protein methyltransferase</fullName>
        <ecNumber evidence="5">2.1.1.80</ecNumber>
    </recommendedName>
</protein>